<comment type="caution">
    <text evidence="10">The sequence shown here is derived from an EMBL/GenBank/DDBJ whole genome shotgun (WGS) entry which is preliminary data.</text>
</comment>
<dbReference type="InterPro" id="IPR036942">
    <property type="entry name" value="Beta-barrel_TonB_sf"/>
</dbReference>
<feature type="domain" description="TonB-dependent transporter Oar-like beta-barrel" evidence="8">
    <location>
        <begin position="239"/>
        <end position="310"/>
    </location>
</feature>
<evidence type="ECO:0000313" key="12">
    <source>
        <dbReference type="Proteomes" id="UP000285750"/>
    </source>
</evidence>
<feature type="signal peptide" evidence="7">
    <location>
        <begin position="1"/>
        <end position="23"/>
    </location>
</feature>
<dbReference type="Gene3D" id="2.40.170.20">
    <property type="entry name" value="TonB-dependent receptor, beta-barrel domain"/>
    <property type="match status" value="1"/>
</dbReference>
<evidence type="ECO:0000313" key="9">
    <source>
        <dbReference type="EMBL" id="RGS08707.1"/>
    </source>
</evidence>
<dbReference type="InterPro" id="IPR057601">
    <property type="entry name" value="Oar-like_b-barrel"/>
</dbReference>
<evidence type="ECO:0000256" key="5">
    <source>
        <dbReference type="ARBA" id="ARBA00023136"/>
    </source>
</evidence>
<dbReference type="InterPro" id="IPR008969">
    <property type="entry name" value="CarboxyPept-like_regulatory"/>
</dbReference>
<dbReference type="RefSeq" id="WP_118430873.1">
    <property type="nucleotide sequence ID" value="NZ_CAUHQG010000027.1"/>
</dbReference>
<dbReference type="Gene3D" id="2.60.40.1120">
    <property type="entry name" value="Carboxypeptidase-like, regulatory domain"/>
    <property type="match status" value="1"/>
</dbReference>
<dbReference type="Pfam" id="PF25183">
    <property type="entry name" value="OMP_b-brl_4"/>
    <property type="match status" value="2"/>
</dbReference>
<evidence type="ECO:0000259" key="8">
    <source>
        <dbReference type="Pfam" id="PF25183"/>
    </source>
</evidence>
<accession>A0A415THF9</accession>
<dbReference type="GO" id="GO:0015344">
    <property type="term" value="F:siderophore uptake transmembrane transporter activity"/>
    <property type="evidence" value="ECO:0007669"/>
    <property type="project" value="TreeGrafter"/>
</dbReference>
<organism evidence="10 11">
    <name type="scientific">Phocaeicola plebeius</name>
    <dbReference type="NCBI Taxonomy" id="310297"/>
    <lineage>
        <taxon>Bacteria</taxon>
        <taxon>Pseudomonadati</taxon>
        <taxon>Bacteroidota</taxon>
        <taxon>Bacteroidia</taxon>
        <taxon>Bacteroidales</taxon>
        <taxon>Bacteroidaceae</taxon>
        <taxon>Phocaeicola</taxon>
    </lineage>
</organism>
<dbReference type="PANTHER" id="PTHR30069:SF46">
    <property type="entry name" value="OAR PROTEIN"/>
    <property type="match status" value="1"/>
</dbReference>
<keyword evidence="5" id="KW-0472">Membrane</keyword>
<keyword evidence="7" id="KW-0732">Signal</keyword>
<sequence>MVHHSKFLFSALVVSAMAVGANAQVTTSAISGKVLDETKAPVIGATVVAIHEPSGTLYGAVTNVDGRYTIQGMRTGGPYKIEISYVGYNKTAFTGISLELGNTLSLNAEMKPSSELLDEVVVVADAKANAGAAHNFSTQKIENTPTVDRNVYDIVKNMPMAMTSKNGGITFAGSNNRYNSFQIDGTVSNDVFGLSASGTNGGQTGANPISMDAIQEIQVVVAPFDVRQSGFTGGGINAITKQGTNTTHGSAYTYFNNHNMYGKYSAVRGYEKSPLTQQYTRTYGGTLGGAIVKDKLFYFVSAEAKKESYPSSIYPGYTTSYLTSDQAKQIADAYYNMTGFQENYAQRNIDNKSFGLLARIDWNINQNHKLALRYQHNNSYDDNYGVGSTSYMFENSGYRMNNKTNSIVAELTSHLGQNLYNEFRASASFIRDHRDVAYQGPTVQISNIPAPDGTNITANIGTEYSSGANYLDQDIYTFEDNLSWYLGNHTLTFGTHNEIYKMTNLFIQASNGSWYYNSLEDFVADRPYKYTYKYTDPDLTGGNTKWAPAMKSGQFGFYAQDKWDINNNFNLTYGLRIDIPVIFNNPTTNDAFNQFAESQNLNARVGQNPSAKVLFSPRVGFRWYTNDSHNTLLRGGIGIFTGRVPFVWLSNAFNNTGMESKGTTITPEDADGNYTYDAPKLGEYADNPLGAANSQSGASAKPDIVTVDKNFKYPQVFRMNLALEQRLPGDVKMTLEGIYSKTMNNVFFENLALTQSGNKVYAVAGNEASAAPYYKFNSGNYYSIINLKNTNKGYTYALSALLEKHFNFGLDLSASYTFGHAKSVNDGTSSVAYSNWKYNYSVDTNSGNELGFSKFDIPHRVMVQASYNSPKYWNGWTSTTVSVIYNGFSGSRYSLTMNEKSDYNGDKWSGNSLLYIPTNEELSKMNFVDITDKQGNVTMTAEESREAFKQWIENDSYAKNHRGQYAERNSNLSNWEHEIDLHLAQTIYNVQGIGKLEFTFDIINFANMLNKKWGASYSSAYNLSPLTMTGLSTDADGNKIASFSYNKAEIQKSDISSRWHCQVGVRLTF</sequence>
<evidence type="ECO:0000256" key="2">
    <source>
        <dbReference type="ARBA" id="ARBA00022448"/>
    </source>
</evidence>
<keyword evidence="2" id="KW-0813">Transport</keyword>
<keyword evidence="4" id="KW-0812">Transmembrane</keyword>
<dbReference type="Proteomes" id="UP000285109">
    <property type="component" value="Unassembled WGS sequence"/>
</dbReference>
<dbReference type="Proteomes" id="UP000285750">
    <property type="component" value="Unassembled WGS sequence"/>
</dbReference>
<protein>
    <submittedName>
        <fullName evidence="10">TonB-dependent receptor</fullName>
    </submittedName>
</protein>
<dbReference type="SUPFAM" id="SSF56935">
    <property type="entry name" value="Porins"/>
    <property type="match status" value="1"/>
</dbReference>
<reference evidence="11 12" key="1">
    <citation type="submission" date="2018-08" db="EMBL/GenBank/DDBJ databases">
        <title>A genome reference for cultivated species of the human gut microbiota.</title>
        <authorList>
            <person name="Zou Y."/>
            <person name="Xue W."/>
            <person name="Luo G."/>
        </authorList>
    </citation>
    <scope>NUCLEOTIDE SEQUENCE [LARGE SCALE GENOMIC DNA]</scope>
    <source>
        <strain evidence="9 12">AF24-16AC</strain>
        <strain evidence="10 11">AF31-28B-AC</strain>
    </source>
</reference>
<evidence type="ECO:0000256" key="7">
    <source>
        <dbReference type="SAM" id="SignalP"/>
    </source>
</evidence>
<keyword evidence="3" id="KW-1134">Transmembrane beta strand</keyword>
<keyword evidence="10" id="KW-0675">Receptor</keyword>
<evidence type="ECO:0000256" key="3">
    <source>
        <dbReference type="ARBA" id="ARBA00022452"/>
    </source>
</evidence>
<dbReference type="Pfam" id="PF13620">
    <property type="entry name" value="CarboxypepD_reg"/>
    <property type="match status" value="1"/>
</dbReference>
<evidence type="ECO:0000256" key="6">
    <source>
        <dbReference type="ARBA" id="ARBA00023237"/>
    </source>
</evidence>
<keyword evidence="6" id="KW-0998">Cell outer membrane</keyword>
<dbReference type="SUPFAM" id="SSF49464">
    <property type="entry name" value="Carboxypeptidase regulatory domain-like"/>
    <property type="match status" value="1"/>
</dbReference>
<proteinExistence type="predicted"/>
<comment type="subcellular location">
    <subcellularLocation>
        <location evidence="1">Cell outer membrane</location>
        <topology evidence="1">Multi-pass membrane protein</topology>
    </subcellularLocation>
</comment>
<evidence type="ECO:0000313" key="10">
    <source>
        <dbReference type="EMBL" id="RHN00652.1"/>
    </source>
</evidence>
<name>A0A415THF9_9BACT</name>
<dbReference type="EMBL" id="QRQK01000001">
    <property type="protein sequence ID" value="RHN00652.1"/>
    <property type="molecule type" value="Genomic_DNA"/>
</dbReference>
<dbReference type="AlphaFoldDB" id="A0A415THF9"/>
<evidence type="ECO:0000256" key="1">
    <source>
        <dbReference type="ARBA" id="ARBA00004571"/>
    </source>
</evidence>
<dbReference type="Gene3D" id="2.170.130.10">
    <property type="entry name" value="TonB-dependent receptor, plug domain"/>
    <property type="match status" value="1"/>
</dbReference>
<feature type="domain" description="TonB-dependent transporter Oar-like beta-barrel" evidence="8">
    <location>
        <begin position="324"/>
        <end position="1010"/>
    </location>
</feature>
<feature type="chain" id="PRO_5036106304" evidence="7">
    <location>
        <begin position="24"/>
        <end position="1069"/>
    </location>
</feature>
<evidence type="ECO:0000313" key="11">
    <source>
        <dbReference type="Proteomes" id="UP000285109"/>
    </source>
</evidence>
<dbReference type="InterPro" id="IPR037066">
    <property type="entry name" value="Plug_dom_sf"/>
</dbReference>
<dbReference type="GO" id="GO:0009279">
    <property type="term" value="C:cell outer membrane"/>
    <property type="evidence" value="ECO:0007669"/>
    <property type="project" value="UniProtKB-SubCell"/>
</dbReference>
<dbReference type="EMBL" id="QRUY01000009">
    <property type="protein sequence ID" value="RGS08707.1"/>
    <property type="molecule type" value="Genomic_DNA"/>
</dbReference>
<dbReference type="PANTHER" id="PTHR30069">
    <property type="entry name" value="TONB-DEPENDENT OUTER MEMBRANE RECEPTOR"/>
    <property type="match status" value="1"/>
</dbReference>
<dbReference type="InterPro" id="IPR039426">
    <property type="entry name" value="TonB-dep_rcpt-like"/>
</dbReference>
<evidence type="ECO:0000256" key="4">
    <source>
        <dbReference type="ARBA" id="ARBA00022692"/>
    </source>
</evidence>
<dbReference type="GO" id="GO:0044718">
    <property type="term" value="P:siderophore transmembrane transport"/>
    <property type="evidence" value="ECO:0007669"/>
    <property type="project" value="TreeGrafter"/>
</dbReference>
<gene>
    <name evidence="9" type="ORF">DWY14_05930</name>
    <name evidence="10" type="ORF">DWZ34_00640</name>
</gene>